<accession>A0A0M0KLW3</accession>
<evidence type="ECO:0000256" key="5">
    <source>
        <dbReference type="ARBA" id="ARBA00013189"/>
    </source>
</evidence>
<dbReference type="InterPro" id="IPR001509">
    <property type="entry name" value="Epimerase_deHydtase"/>
</dbReference>
<gene>
    <name evidence="13" type="ORF">AMD02_13825</name>
</gene>
<comment type="caution">
    <text evidence="13">The sequence shown here is derived from an EMBL/GenBank/DDBJ whole genome shotgun (WGS) entry which is preliminary data.</text>
</comment>
<dbReference type="Pfam" id="PF01370">
    <property type="entry name" value="Epimerase"/>
    <property type="match status" value="1"/>
</dbReference>
<dbReference type="AlphaFoldDB" id="A0A0M0KLW3"/>
<name>A0A0M0KLW3_ALKHA</name>
<dbReference type="UniPathway" id="UPA00214"/>
<evidence type="ECO:0000313" key="13">
    <source>
        <dbReference type="EMBL" id="KOO39809.1"/>
    </source>
</evidence>
<comment type="cofactor">
    <cofactor evidence="2 11">
        <name>NAD(+)</name>
        <dbReference type="ChEBI" id="CHEBI:57540"/>
    </cofactor>
</comment>
<comment type="pathway">
    <text evidence="3 11">Carbohydrate metabolism; galactose metabolism.</text>
</comment>
<dbReference type="InterPro" id="IPR005886">
    <property type="entry name" value="UDP_G4E"/>
</dbReference>
<evidence type="ECO:0000256" key="10">
    <source>
        <dbReference type="ARBA" id="ARBA00023277"/>
    </source>
</evidence>
<dbReference type="GO" id="GO:0003978">
    <property type="term" value="F:UDP-glucose 4-epimerase activity"/>
    <property type="evidence" value="ECO:0007669"/>
    <property type="project" value="UniProtKB-UniRule"/>
</dbReference>
<evidence type="ECO:0000256" key="9">
    <source>
        <dbReference type="ARBA" id="ARBA00023235"/>
    </source>
</evidence>
<dbReference type="SUPFAM" id="SSF51735">
    <property type="entry name" value="NAD(P)-binding Rossmann-fold domains"/>
    <property type="match status" value="1"/>
</dbReference>
<dbReference type="CDD" id="cd05247">
    <property type="entry name" value="UDP_G4E_1_SDR_e"/>
    <property type="match status" value="1"/>
</dbReference>
<dbReference type="InterPro" id="IPR036291">
    <property type="entry name" value="NAD(P)-bd_dom_sf"/>
</dbReference>
<evidence type="ECO:0000256" key="8">
    <source>
        <dbReference type="ARBA" id="ARBA00023144"/>
    </source>
</evidence>
<dbReference type="EC" id="5.1.3.2" evidence="5 11"/>
<evidence type="ECO:0000256" key="3">
    <source>
        <dbReference type="ARBA" id="ARBA00004947"/>
    </source>
</evidence>
<dbReference type="NCBIfam" id="TIGR01179">
    <property type="entry name" value="galE"/>
    <property type="match status" value="1"/>
</dbReference>
<dbReference type="RefSeq" id="WP_053431667.1">
    <property type="nucleotide sequence ID" value="NZ_CP040441.1"/>
</dbReference>
<proteinExistence type="inferred from homology"/>
<organism evidence="13">
    <name type="scientific">Halalkalibacterium halodurans</name>
    <name type="common">Bacillus halodurans</name>
    <dbReference type="NCBI Taxonomy" id="86665"/>
    <lineage>
        <taxon>Bacteria</taxon>
        <taxon>Bacillati</taxon>
        <taxon>Bacillota</taxon>
        <taxon>Bacilli</taxon>
        <taxon>Bacillales</taxon>
        <taxon>Bacillaceae</taxon>
        <taxon>Halalkalibacterium (ex Joshi et al. 2022)</taxon>
    </lineage>
</organism>
<protein>
    <recommendedName>
        <fullName evidence="6 11">UDP-glucose 4-epimerase</fullName>
        <ecNumber evidence="5 11">5.1.3.2</ecNumber>
    </recommendedName>
</protein>
<dbReference type="Gene3D" id="3.90.25.10">
    <property type="entry name" value="UDP-galactose 4-epimerase, domain 1"/>
    <property type="match status" value="1"/>
</dbReference>
<dbReference type="PATRIC" id="fig|136160.3.peg.3216"/>
<evidence type="ECO:0000259" key="12">
    <source>
        <dbReference type="Pfam" id="PF01370"/>
    </source>
</evidence>
<evidence type="ECO:0000256" key="7">
    <source>
        <dbReference type="ARBA" id="ARBA00023027"/>
    </source>
</evidence>
<reference evidence="13" key="1">
    <citation type="submission" date="2015-08" db="EMBL/GenBank/DDBJ databases">
        <title>Complete DNA Sequence of Pseudomonas syringae pv. actinidiae, the Causal Agent of Kiwifruit Canker Disease.</title>
        <authorList>
            <person name="Rikkerink E.H.A."/>
            <person name="Fineran P.C."/>
        </authorList>
    </citation>
    <scope>NUCLEOTIDE SEQUENCE</scope>
    <source>
        <strain evidence="13">DSM 13666</strain>
    </source>
</reference>
<dbReference type="GeneID" id="87596736"/>
<sequence>MAILVTGGAGYIGSHTVLFLLEQGEQVIVLDNLQKGHAGALSDVTFYHGDIRDDQLLDTIFTTHSIDTVIHFAANSLVGESVKRPIEYYENNVIGTHTLLKKMLEHDVKKIVFSSTAATYGEPVQIPIQESDPTIPTNPYGETKLAIEKMFHWCQEAYGLQYVCLRYFNAAGADPNGRIGEDHSPESHLIPIVLQVALGQRERVAIFGDDYQTEDGSCIRDYIHVMDLANAHYLACEHLRKDGQSGSFNLGNGKGFSVKEVIEVCRQVTGHPIPAEIAPRRSGDPASLIASSEKAQTILGWEPKYPSLETMVEHAWNWHKEHPHGYSTENKDKQ</sequence>
<dbReference type="Gene3D" id="3.40.50.720">
    <property type="entry name" value="NAD(P)-binding Rossmann-like Domain"/>
    <property type="match status" value="1"/>
</dbReference>
<dbReference type="PANTHER" id="PTHR43725">
    <property type="entry name" value="UDP-GLUCOSE 4-EPIMERASE"/>
    <property type="match status" value="1"/>
</dbReference>
<evidence type="ECO:0000256" key="4">
    <source>
        <dbReference type="ARBA" id="ARBA00007637"/>
    </source>
</evidence>
<dbReference type="PANTHER" id="PTHR43725:SF53">
    <property type="entry name" value="UDP-ARABINOSE 4-EPIMERASE 1"/>
    <property type="match status" value="1"/>
</dbReference>
<evidence type="ECO:0000256" key="11">
    <source>
        <dbReference type="RuleBase" id="RU366046"/>
    </source>
</evidence>
<feature type="domain" description="NAD-dependent epimerase/dehydratase" evidence="12">
    <location>
        <begin position="3"/>
        <end position="251"/>
    </location>
</feature>
<keyword evidence="8" id="KW-0299">Galactose metabolism</keyword>
<keyword evidence="10 11" id="KW-0119">Carbohydrate metabolism</keyword>
<evidence type="ECO:0000256" key="6">
    <source>
        <dbReference type="ARBA" id="ARBA00018569"/>
    </source>
</evidence>
<comment type="similarity">
    <text evidence="4 11">Belongs to the NAD(P)-dependent epimerase/dehydratase family.</text>
</comment>
<accession>A0A4Y7X2B6</accession>
<dbReference type="EMBL" id="LILD01000001">
    <property type="protein sequence ID" value="KOO39809.1"/>
    <property type="molecule type" value="Genomic_DNA"/>
</dbReference>
<keyword evidence="7 11" id="KW-0520">NAD</keyword>
<comment type="catalytic activity">
    <reaction evidence="1 11">
        <text>UDP-alpha-D-glucose = UDP-alpha-D-galactose</text>
        <dbReference type="Rhea" id="RHEA:22168"/>
        <dbReference type="ChEBI" id="CHEBI:58885"/>
        <dbReference type="ChEBI" id="CHEBI:66914"/>
        <dbReference type="EC" id="5.1.3.2"/>
    </reaction>
</comment>
<keyword evidence="9 11" id="KW-0413">Isomerase</keyword>
<comment type="subunit">
    <text evidence="11">Homodimer.</text>
</comment>
<dbReference type="GO" id="GO:0033499">
    <property type="term" value="P:galactose catabolic process via UDP-galactose, Leloir pathway"/>
    <property type="evidence" value="ECO:0007669"/>
    <property type="project" value="TreeGrafter"/>
</dbReference>
<evidence type="ECO:0000256" key="2">
    <source>
        <dbReference type="ARBA" id="ARBA00001911"/>
    </source>
</evidence>
<evidence type="ECO:0000256" key="1">
    <source>
        <dbReference type="ARBA" id="ARBA00000083"/>
    </source>
</evidence>